<evidence type="ECO:0000313" key="6">
    <source>
        <dbReference type="Proteomes" id="UP001470230"/>
    </source>
</evidence>
<keyword evidence="6" id="KW-1185">Reference proteome</keyword>
<name>A0ABR2HXA2_9EUKA</name>
<dbReference type="HAMAP" id="MF_00332">
    <property type="entry name" value="DnaK"/>
    <property type="match status" value="1"/>
</dbReference>
<dbReference type="InterPro" id="IPR029048">
    <property type="entry name" value="HSP70_C_sf"/>
</dbReference>
<feature type="compositionally biased region" description="Basic and acidic residues" evidence="4">
    <location>
        <begin position="625"/>
        <end position="649"/>
    </location>
</feature>
<dbReference type="Gene3D" id="3.30.420.40">
    <property type="match status" value="2"/>
</dbReference>
<dbReference type="PROSITE" id="PS01036">
    <property type="entry name" value="HSP70_3"/>
    <property type="match status" value="1"/>
</dbReference>
<dbReference type="Gene3D" id="3.90.640.10">
    <property type="entry name" value="Actin, Chain A, domain 4"/>
    <property type="match status" value="1"/>
</dbReference>
<evidence type="ECO:0000313" key="5">
    <source>
        <dbReference type="EMBL" id="KAK8854246.1"/>
    </source>
</evidence>
<evidence type="ECO:0000256" key="3">
    <source>
        <dbReference type="RuleBase" id="RU003322"/>
    </source>
</evidence>
<dbReference type="Gene3D" id="2.60.34.10">
    <property type="entry name" value="Substrate Binding Domain Of DNAk, Chain A, domain 1"/>
    <property type="match status" value="1"/>
</dbReference>
<sequence>MLSSITKRVSPFKRYFANASKGEAPIIGIDLGTTNSCVAVVEGKVPKVLTNAEGSRTTPSVVAFTKDGQRLVGEQAKRQMVTNTRSTFFATKRLIGRRFDDEMVSRSRTMVPYEIIKAKNNEAWVRDEKGKIYSPSQIGAFVLEKMKETAETYLGGSVKKAVVTVPAYFNDSQRQATKDAGKIAGLEVERIVNEPTAAALAYGVEKKEGQTVAVFDLGGGTFDISILEISKDGVFEVKATNGDTFLGGEDFDVALMNHVIQEFKKAEGVDLNQDPMALQRIREAVEKAKCELSTMLKTEINLPYITVTPAGPKHLQIPITRQKFEQLTRDLIQRTVQPCKSCLKDAGLTTKDITEVILVGGMTRMPGVIKSVSDFFGKDPFRGVNPDEVVATGAAIQGSIIRGDNNSIVLLDVTPLSLGIETMGGVFAPLIARNTVVPCKKSQVFSTAEDGQTHVNVRVFQGEREMVAGNKLLGEFTLVGIPPAPKGVPKIEVTFDIDANSIVHVSARDKSSGKEQNMVIEQHGGLSQEDIDKMIKDAEEHAKEDKEKKEVFAKKYESESYITEIEKQIKEYETKLSVDLLSNLRKEIEELKTAINSDNKIDIEEKLNALKQTSLKMYSEINEAEANKDSKTENKTENKAEETKTEEKK</sequence>
<dbReference type="PROSITE" id="PS00297">
    <property type="entry name" value="HSP70_1"/>
    <property type="match status" value="1"/>
</dbReference>
<dbReference type="PANTHER" id="PTHR19375">
    <property type="entry name" value="HEAT SHOCK PROTEIN 70KDA"/>
    <property type="match status" value="1"/>
</dbReference>
<evidence type="ECO:0000256" key="2">
    <source>
        <dbReference type="ARBA" id="ARBA00022840"/>
    </source>
</evidence>
<dbReference type="SUPFAM" id="SSF53067">
    <property type="entry name" value="Actin-like ATPase domain"/>
    <property type="match status" value="2"/>
</dbReference>
<dbReference type="Proteomes" id="UP001470230">
    <property type="component" value="Unassembled WGS sequence"/>
</dbReference>
<dbReference type="InterPro" id="IPR043129">
    <property type="entry name" value="ATPase_NBD"/>
</dbReference>
<dbReference type="PRINTS" id="PR00301">
    <property type="entry name" value="HEATSHOCK70"/>
</dbReference>
<dbReference type="EMBL" id="JAPFFF010000021">
    <property type="protein sequence ID" value="KAK8854246.1"/>
    <property type="molecule type" value="Genomic_DNA"/>
</dbReference>
<dbReference type="InterPro" id="IPR012725">
    <property type="entry name" value="Chaperone_DnaK"/>
</dbReference>
<gene>
    <name evidence="5" type="ORF">M9Y10_016805</name>
</gene>
<dbReference type="InterPro" id="IPR029047">
    <property type="entry name" value="HSP70_peptide-bd_sf"/>
</dbReference>
<dbReference type="Gene3D" id="1.20.1270.10">
    <property type="match status" value="1"/>
</dbReference>
<evidence type="ECO:0000256" key="1">
    <source>
        <dbReference type="ARBA" id="ARBA00022741"/>
    </source>
</evidence>
<dbReference type="SUPFAM" id="SSF100920">
    <property type="entry name" value="Heat shock protein 70kD (HSP70), peptide-binding domain"/>
    <property type="match status" value="1"/>
</dbReference>
<keyword evidence="1 3" id="KW-0547">Nucleotide-binding</keyword>
<dbReference type="InterPro" id="IPR018181">
    <property type="entry name" value="Heat_shock_70_CS"/>
</dbReference>
<comment type="caution">
    <text evidence="5">The sequence shown here is derived from an EMBL/GenBank/DDBJ whole genome shotgun (WGS) entry which is preliminary data.</text>
</comment>
<dbReference type="NCBIfam" id="TIGR02350">
    <property type="entry name" value="prok_dnaK"/>
    <property type="match status" value="1"/>
</dbReference>
<feature type="region of interest" description="Disordered" evidence="4">
    <location>
        <begin position="621"/>
        <end position="649"/>
    </location>
</feature>
<dbReference type="Pfam" id="PF00012">
    <property type="entry name" value="HSP70"/>
    <property type="match status" value="1"/>
</dbReference>
<comment type="similarity">
    <text evidence="3">Belongs to the heat shock protein 70 family.</text>
</comment>
<reference evidence="5 6" key="1">
    <citation type="submission" date="2024-04" db="EMBL/GenBank/DDBJ databases">
        <title>Tritrichomonas musculus Genome.</title>
        <authorList>
            <person name="Alves-Ferreira E."/>
            <person name="Grigg M."/>
            <person name="Lorenzi H."/>
            <person name="Galac M."/>
        </authorList>
    </citation>
    <scope>NUCLEOTIDE SEQUENCE [LARGE SCALE GENOMIC DNA]</scope>
    <source>
        <strain evidence="5 6">EAF2021</strain>
    </source>
</reference>
<accession>A0ABR2HXA2</accession>
<evidence type="ECO:0000256" key="4">
    <source>
        <dbReference type="SAM" id="MobiDB-lite"/>
    </source>
</evidence>
<dbReference type="NCBIfam" id="NF001413">
    <property type="entry name" value="PRK00290.1"/>
    <property type="match status" value="1"/>
</dbReference>
<keyword evidence="2 3" id="KW-0067">ATP-binding</keyword>
<dbReference type="PROSITE" id="PS00329">
    <property type="entry name" value="HSP70_2"/>
    <property type="match status" value="1"/>
</dbReference>
<proteinExistence type="inferred from homology"/>
<dbReference type="InterPro" id="IPR013126">
    <property type="entry name" value="Hsp_70_fam"/>
</dbReference>
<organism evidence="5 6">
    <name type="scientific">Tritrichomonas musculus</name>
    <dbReference type="NCBI Taxonomy" id="1915356"/>
    <lineage>
        <taxon>Eukaryota</taxon>
        <taxon>Metamonada</taxon>
        <taxon>Parabasalia</taxon>
        <taxon>Tritrichomonadida</taxon>
        <taxon>Tritrichomonadidae</taxon>
        <taxon>Tritrichomonas</taxon>
    </lineage>
</organism>
<protein>
    <submittedName>
        <fullName evidence="5">Uncharacterized protein</fullName>
    </submittedName>
</protein>